<dbReference type="EnsemblMetazoa" id="XM_022814054">
    <property type="protein sequence ID" value="XP_022669789"/>
    <property type="gene ID" value="LOC111253884"/>
</dbReference>
<dbReference type="GO" id="GO:0006357">
    <property type="term" value="P:regulation of transcription by RNA polymerase II"/>
    <property type="evidence" value="ECO:0007669"/>
    <property type="project" value="TreeGrafter"/>
</dbReference>
<evidence type="ECO:0000259" key="8">
    <source>
        <dbReference type="PROSITE" id="PS50960"/>
    </source>
</evidence>
<evidence type="ECO:0000256" key="7">
    <source>
        <dbReference type="SAM" id="MobiDB-lite"/>
    </source>
</evidence>
<feature type="DNA-binding region" description="H-T-H motif" evidence="6">
    <location>
        <begin position="761"/>
        <end position="781"/>
    </location>
</feature>
<feature type="region of interest" description="Disordered" evidence="7">
    <location>
        <begin position="895"/>
        <end position="918"/>
    </location>
</feature>
<dbReference type="PANTHER" id="PTHR21545:SF13">
    <property type="entry name" value="ECDYSONE-INDUCED PROTEIN 93F, ISOFORM C"/>
    <property type="match status" value="1"/>
</dbReference>
<dbReference type="GeneID" id="111253884"/>
<evidence type="ECO:0000256" key="1">
    <source>
        <dbReference type="ARBA" id="ARBA00004123"/>
    </source>
</evidence>
<dbReference type="CTD" id="44936"/>
<feature type="compositionally biased region" description="Low complexity" evidence="7">
    <location>
        <begin position="211"/>
        <end position="236"/>
    </location>
</feature>
<feature type="compositionally biased region" description="Polar residues" evidence="7">
    <location>
        <begin position="60"/>
        <end position="83"/>
    </location>
</feature>
<feature type="compositionally biased region" description="Polar residues" evidence="7">
    <location>
        <begin position="120"/>
        <end position="129"/>
    </location>
</feature>
<feature type="region of interest" description="Disordered" evidence="7">
    <location>
        <begin position="208"/>
        <end position="272"/>
    </location>
</feature>
<evidence type="ECO:0000256" key="5">
    <source>
        <dbReference type="ARBA" id="ARBA00023242"/>
    </source>
</evidence>
<dbReference type="Proteomes" id="UP000594260">
    <property type="component" value="Unplaced"/>
</dbReference>
<dbReference type="PROSITE" id="PS50960">
    <property type="entry name" value="HTH_PSQ"/>
    <property type="match status" value="2"/>
</dbReference>
<feature type="compositionally biased region" description="Low complexity" evidence="7">
    <location>
        <begin position="703"/>
        <end position="718"/>
    </location>
</feature>
<dbReference type="GO" id="GO:0005634">
    <property type="term" value="C:nucleus"/>
    <property type="evidence" value="ECO:0007669"/>
    <property type="project" value="UniProtKB-SubCell"/>
</dbReference>
<feature type="domain" description="HTH psq-type" evidence="8">
    <location>
        <begin position="332"/>
        <end position="379"/>
    </location>
</feature>
<feature type="compositionally biased region" description="Low complexity" evidence="7">
    <location>
        <begin position="810"/>
        <end position="822"/>
    </location>
</feature>
<feature type="compositionally biased region" description="Polar residues" evidence="7">
    <location>
        <begin position="43"/>
        <end position="53"/>
    </location>
</feature>
<name>A0A7M7MJ53_VARDE</name>
<dbReference type="SUPFAM" id="SSF46689">
    <property type="entry name" value="Homeodomain-like"/>
    <property type="match status" value="2"/>
</dbReference>
<keyword evidence="3 6" id="KW-0238">DNA-binding</keyword>
<proteinExistence type="predicted"/>
<evidence type="ECO:0000256" key="4">
    <source>
        <dbReference type="ARBA" id="ARBA00023163"/>
    </source>
</evidence>
<evidence type="ECO:0000256" key="3">
    <source>
        <dbReference type="ARBA" id="ARBA00023125"/>
    </source>
</evidence>
<dbReference type="InterPro" id="IPR009057">
    <property type="entry name" value="Homeodomain-like_sf"/>
</dbReference>
<feature type="region of interest" description="Disordered" evidence="7">
    <location>
        <begin position="109"/>
        <end position="138"/>
    </location>
</feature>
<evidence type="ECO:0000256" key="6">
    <source>
        <dbReference type="PROSITE-ProRule" id="PRU00320"/>
    </source>
</evidence>
<accession>A0A7M7MJ53</accession>
<keyword evidence="2" id="KW-0805">Transcription regulation</keyword>
<feature type="region of interest" description="Disordered" evidence="7">
    <location>
        <begin position="934"/>
        <end position="971"/>
    </location>
</feature>
<feature type="compositionally biased region" description="Basic and acidic residues" evidence="7">
    <location>
        <begin position="961"/>
        <end position="971"/>
    </location>
</feature>
<feature type="DNA-binding region" description="H-T-H motif" evidence="6">
    <location>
        <begin position="355"/>
        <end position="375"/>
    </location>
</feature>
<dbReference type="GO" id="GO:0003677">
    <property type="term" value="F:DNA binding"/>
    <property type="evidence" value="ECO:0007669"/>
    <property type="project" value="UniProtKB-UniRule"/>
</dbReference>
<feature type="compositionally biased region" description="Low complexity" evidence="7">
    <location>
        <begin position="384"/>
        <end position="404"/>
    </location>
</feature>
<dbReference type="AlphaFoldDB" id="A0A7M7MJ53"/>
<dbReference type="InterPro" id="IPR007889">
    <property type="entry name" value="HTH_Psq"/>
</dbReference>
<dbReference type="KEGG" id="vde:111253884"/>
<evidence type="ECO:0000256" key="2">
    <source>
        <dbReference type="ARBA" id="ARBA00023015"/>
    </source>
</evidence>
<dbReference type="InParanoid" id="A0A7M7MJ53"/>
<feature type="compositionally biased region" description="Basic residues" evidence="7">
    <location>
        <begin position="732"/>
        <end position="741"/>
    </location>
</feature>
<feature type="region of interest" description="Disordered" evidence="7">
    <location>
        <begin position="785"/>
        <end position="843"/>
    </location>
</feature>
<keyword evidence="4" id="KW-0804">Transcription</keyword>
<evidence type="ECO:0000313" key="10">
    <source>
        <dbReference type="Proteomes" id="UP000594260"/>
    </source>
</evidence>
<keyword evidence="10" id="KW-1185">Reference proteome</keyword>
<sequence length="971" mass="100655">MYTTAHPHIDLSTDKCGLQLGTSKHLRNFPAVERRESLEDWSPSDSGSSQTGEVQAEYPRNSTACTSTATGDLQLTNNSNNSPDLEHKGTIDSYLLKSSFSLPECLNRQEEGHRGKPGNGTKSNNSKASGRSLVGAGAATATSSRVHVANSAMDHVDGIVPQITMVVGNAGCWPLSDGRDLAGLCGVSTLSDGNESGCERLCEGEDQPLDLSLNNSNNRSSPESSGHSSAASGSEHTGSISLKRKSSDSVISTTSGVSSPPHPSATPPSTPLPLAAALASAAATATGVGVTVANGGSTTLASLPSLAGLPPLSGLHSGLPPLLGGVNASVPPKRTYTEDELQAALKDIQMGKLGTRRAAVIYGIPRSTLRNKVYKMANDRRKMSATGGTSGASSGSANTTQSTSAATKKINISNGSGTNGAGVVSGGVNAGADAGLTGSMGRTPLEATPDGTPSGQTELIDGEASEAFATKPSLIEGQAGAGRIRASESLCQLLKLTISQKGTLPSPAASSTSSGESCSPPLGPLAPLFMSGVGVGGGPIGNRTGIRGLTSQLASQSDTVQMFQHFLSSLHQQMALRGVLASEHTEHSAMMPEFLKQFSAHDRLLEEQVNLMKGSLCNRTLAGLGVSGLSGISNSLHGSNGLGFGLDALSVVEGLDGKIRPTTRPTDTGAKMPALAGALSGGVGKQLNSRNVVKSEKQLGMVSSNSNANNNNNSNNSNQKKSLQVSADGKVPRPKRGRYRNYNRDNLLQAVNAVQRGEMSVHRAGTFYGVPHSTLEYKVKERHLLRPKKRAPKPHNSQPSTPGTPGTPGVPGTSPGSVGPSVSPAPPAPLSGTSTPPDTRPSFPWAPIVSPVVGPGGLMPDKIPMGPFFSPHSGVRIEKMVARTETDVEAREIKEHTELPDNPIDVDPVDNPPLTQVEPGKNVSVLEKLIESSLEKRVEDTPQDDTNFDLDERSSPAPLRIAERPEELTVE</sequence>
<feature type="domain" description="HTH psq-type" evidence="8">
    <location>
        <begin position="733"/>
        <end position="785"/>
    </location>
</feature>
<dbReference type="Gene3D" id="1.10.10.60">
    <property type="entry name" value="Homeodomain-like"/>
    <property type="match status" value="2"/>
</dbReference>
<dbReference type="FunFam" id="1.10.10.60:FF:000019">
    <property type="entry name" value="Ligand-dependent corepressor isoform 1"/>
    <property type="match status" value="1"/>
</dbReference>
<dbReference type="Pfam" id="PF05225">
    <property type="entry name" value="HTH_psq"/>
    <property type="match status" value="2"/>
</dbReference>
<reference evidence="9" key="1">
    <citation type="submission" date="2021-01" db="UniProtKB">
        <authorList>
            <consortium name="EnsemblMetazoa"/>
        </authorList>
    </citation>
    <scope>IDENTIFICATION</scope>
</reference>
<dbReference type="PANTHER" id="PTHR21545">
    <property type="entry name" value="TRANSCRIPTION FACTOR MLR1/2"/>
    <property type="match status" value="1"/>
</dbReference>
<dbReference type="RefSeq" id="XP_022669790.1">
    <property type="nucleotide sequence ID" value="XM_022814055.1"/>
</dbReference>
<keyword evidence="5 6" id="KW-0539">Nucleus</keyword>
<dbReference type="EnsemblMetazoa" id="XM_022814055">
    <property type="protein sequence ID" value="XP_022669790"/>
    <property type="gene ID" value="LOC111253884"/>
</dbReference>
<organism evidence="9 10">
    <name type="scientific">Varroa destructor</name>
    <name type="common">Honeybee mite</name>
    <dbReference type="NCBI Taxonomy" id="109461"/>
    <lineage>
        <taxon>Eukaryota</taxon>
        <taxon>Metazoa</taxon>
        <taxon>Ecdysozoa</taxon>
        <taxon>Arthropoda</taxon>
        <taxon>Chelicerata</taxon>
        <taxon>Arachnida</taxon>
        <taxon>Acari</taxon>
        <taxon>Parasitiformes</taxon>
        <taxon>Mesostigmata</taxon>
        <taxon>Gamasina</taxon>
        <taxon>Dermanyssoidea</taxon>
        <taxon>Varroidae</taxon>
        <taxon>Varroa</taxon>
    </lineage>
</organism>
<feature type="region of interest" description="Disordered" evidence="7">
    <location>
        <begin position="702"/>
        <end position="744"/>
    </location>
</feature>
<feature type="region of interest" description="Disordered" evidence="7">
    <location>
        <begin position="382"/>
        <end position="404"/>
    </location>
</feature>
<feature type="compositionally biased region" description="Pro residues" evidence="7">
    <location>
        <begin position="260"/>
        <end position="271"/>
    </location>
</feature>
<dbReference type="RefSeq" id="XP_022669789.1">
    <property type="nucleotide sequence ID" value="XM_022814054.1"/>
</dbReference>
<comment type="subcellular location">
    <subcellularLocation>
        <location evidence="1 6">Nucleus</location>
    </subcellularLocation>
</comment>
<protein>
    <recommendedName>
        <fullName evidence="8">HTH psq-type domain-containing protein</fullName>
    </recommendedName>
</protein>
<dbReference type="OrthoDB" id="10028342at2759"/>
<evidence type="ECO:0000313" key="9">
    <source>
        <dbReference type="EnsemblMetazoa" id="XP_022669789"/>
    </source>
</evidence>
<feature type="region of interest" description="Disordered" evidence="7">
    <location>
        <begin position="35"/>
        <end position="86"/>
    </location>
</feature>